<feature type="region of interest" description="Disordered" evidence="2">
    <location>
        <begin position="1"/>
        <end position="21"/>
    </location>
</feature>
<dbReference type="AlphaFoldDB" id="A0A8H7UE22"/>
<reference evidence="3" key="1">
    <citation type="submission" date="2020-12" db="EMBL/GenBank/DDBJ databases">
        <title>Metabolic potential, ecology and presence of endohyphal bacteria is reflected in genomic diversity of Mucoromycotina.</title>
        <authorList>
            <person name="Muszewska A."/>
            <person name="Okrasinska A."/>
            <person name="Steczkiewicz K."/>
            <person name="Drgas O."/>
            <person name="Orlowska M."/>
            <person name="Perlinska-Lenart U."/>
            <person name="Aleksandrzak-Piekarczyk T."/>
            <person name="Szatraj K."/>
            <person name="Zielenkiewicz U."/>
            <person name="Pilsyk S."/>
            <person name="Malc E."/>
            <person name="Mieczkowski P."/>
            <person name="Kruszewska J.S."/>
            <person name="Biernat P."/>
            <person name="Pawlowska J."/>
        </authorList>
    </citation>
    <scope>NUCLEOTIDE SEQUENCE</scope>
    <source>
        <strain evidence="3">WA0000051536</strain>
    </source>
</reference>
<dbReference type="InterPro" id="IPR006597">
    <property type="entry name" value="Sel1-like"/>
</dbReference>
<evidence type="ECO:0000256" key="1">
    <source>
        <dbReference type="ARBA" id="ARBA00022737"/>
    </source>
</evidence>
<evidence type="ECO:0000313" key="3">
    <source>
        <dbReference type="EMBL" id="KAG2179555.1"/>
    </source>
</evidence>
<dbReference type="Proteomes" id="UP000612746">
    <property type="component" value="Unassembled WGS sequence"/>
</dbReference>
<dbReference type="OrthoDB" id="272077at2759"/>
<dbReference type="PANTHER" id="PTHR46430:SF3">
    <property type="entry name" value="ACTIVATOR OF C KINASE PROTEIN 1"/>
    <property type="match status" value="1"/>
</dbReference>
<evidence type="ECO:0000256" key="2">
    <source>
        <dbReference type="SAM" id="MobiDB-lite"/>
    </source>
</evidence>
<dbReference type="Pfam" id="PF08238">
    <property type="entry name" value="Sel1"/>
    <property type="match status" value="7"/>
</dbReference>
<dbReference type="EMBL" id="JAEPRA010000010">
    <property type="protein sequence ID" value="KAG2179555.1"/>
    <property type="molecule type" value="Genomic_DNA"/>
</dbReference>
<dbReference type="SUPFAM" id="SSF81901">
    <property type="entry name" value="HCP-like"/>
    <property type="match status" value="1"/>
</dbReference>
<feature type="compositionally biased region" description="Low complexity" evidence="2">
    <location>
        <begin position="121"/>
        <end position="138"/>
    </location>
</feature>
<dbReference type="SMART" id="SM00671">
    <property type="entry name" value="SEL1"/>
    <property type="match status" value="7"/>
</dbReference>
<keyword evidence="1" id="KW-0677">Repeat</keyword>
<comment type="caution">
    <text evidence="3">The sequence shown here is derived from an EMBL/GenBank/DDBJ whole genome shotgun (WGS) entry which is preliminary data.</text>
</comment>
<dbReference type="InterPro" id="IPR011990">
    <property type="entry name" value="TPR-like_helical_dom_sf"/>
</dbReference>
<organism evidence="3 4">
    <name type="scientific">Umbelopsis vinacea</name>
    <dbReference type="NCBI Taxonomy" id="44442"/>
    <lineage>
        <taxon>Eukaryota</taxon>
        <taxon>Fungi</taxon>
        <taxon>Fungi incertae sedis</taxon>
        <taxon>Mucoromycota</taxon>
        <taxon>Mucoromycotina</taxon>
        <taxon>Umbelopsidomycetes</taxon>
        <taxon>Umbelopsidales</taxon>
        <taxon>Umbelopsidaceae</taxon>
        <taxon>Umbelopsis</taxon>
    </lineage>
</organism>
<dbReference type="Gene3D" id="1.25.40.10">
    <property type="entry name" value="Tetratricopeptide repeat domain"/>
    <property type="match status" value="2"/>
</dbReference>
<accession>A0A8H7UE22</accession>
<evidence type="ECO:0008006" key="5">
    <source>
        <dbReference type="Google" id="ProtNLM"/>
    </source>
</evidence>
<feature type="region of interest" description="Disordered" evidence="2">
    <location>
        <begin position="97"/>
        <end position="139"/>
    </location>
</feature>
<evidence type="ECO:0000313" key="4">
    <source>
        <dbReference type="Proteomes" id="UP000612746"/>
    </source>
</evidence>
<protein>
    <recommendedName>
        <fullName evidence="5">HCP-like protein</fullName>
    </recommendedName>
</protein>
<keyword evidence="4" id="KW-1185">Reference proteome</keyword>
<dbReference type="InterPro" id="IPR051726">
    <property type="entry name" value="Chitin_Synth_Reg"/>
</dbReference>
<name>A0A8H7UE22_9FUNG</name>
<sequence>MTASTLAANQPGYPPSRKKKSYEDLIVSPIDSVDMQNEILLARSPTKGKSPARSEPMFVVDFDRPLPDSPGGTYIYKEILALSPVAQEINTRFNKDRTNSLPISKPPLVSTISEFPDRQPSISSKSSESGSSIIGKASNLPAPTAENIRVLRDQARAHNDPDQLLAFALYLIDTVSQITIDEQDSKNGIRTRERMVLEAQKIIKKLATQGLGIGKTAYPEAQFYLANCYGSGSIGLPVDYDRAFSLYLQASKQNHPPATYRTAVCYEIGAGTRRDYNHAMQFYRKAANLSYTIAMYKLGMILLKGHLNQTKNPREGIFWLKRSAAVATEDTPHALHELGLVYEKDASSTVIADERYSFELFSKAAHLGYAPSQCKLGACYEYGLLQCEVDASLSVLWYRKAADQGITEAELAVSGWYLTGSEGVIEQSDHEAYLWARRAADKGEPMGEFTVGYYTEIGIGIAADLEEAKRWYMLAMSRGNQKAVDRLKELKRIAAGRSQVESCVEQKSCVIM</sequence>
<proteinExistence type="predicted"/>
<gene>
    <name evidence="3" type="ORF">INT44_006402</name>
</gene>
<dbReference type="PANTHER" id="PTHR46430">
    <property type="entry name" value="PROTEIN SKT5-RELATED"/>
    <property type="match status" value="1"/>
</dbReference>